<sequence length="219" mass="24433">MPGRLSRVEIAKARTAKGRGRWGQDTYDVELISGTQSWWDSSGTQRRSLSSFELACSAPVGSRHFATVADRDAFIAASFSELELEPVEPPEVWHEEPSLCAALGEELVDVEFVEDYFRLLWADDYLAVYANVAIIESERRRDQSDAEFAARLCSLVGRRLVAVDEVLDRGLVLTFEGPIELEVSLRDAAEGVVDAAEHSSKDLWSRGSLWLVGEPPFER</sequence>
<dbReference type="Proteomes" id="UP000321720">
    <property type="component" value="Unassembled WGS sequence"/>
</dbReference>
<gene>
    <name evidence="1" type="ORF">CCO02nite_07970</name>
</gene>
<organism evidence="1 2">
    <name type="scientific">Cellulomonas composti</name>
    <dbReference type="NCBI Taxonomy" id="266130"/>
    <lineage>
        <taxon>Bacteria</taxon>
        <taxon>Bacillati</taxon>
        <taxon>Actinomycetota</taxon>
        <taxon>Actinomycetes</taxon>
        <taxon>Micrococcales</taxon>
        <taxon>Cellulomonadaceae</taxon>
        <taxon>Cellulomonas</taxon>
    </lineage>
</organism>
<reference evidence="1 2" key="1">
    <citation type="submission" date="2019-07" db="EMBL/GenBank/DDBJ databases">
        <title>Whole genome shotgun sequence of Cellulomonas composti NBRC 100758.</title>
        <authorList>
            <person name="Hosoyama A."/>
            <person name="Uohara A."/>
            <person name="Ohji S."/>
            <person name="Ichikawa N."/>
        </authorList>
    </citation>
    <scope>NUCLEOTIDE SEQUENCE [LARGE SCALE GENOMIC DNA]</scope>
    <source>
        <strain evidence="1 2">NBRC 100758</strain>
    </source>
</reference>
<name>A0A511J8V5_9CELL</name>
<evidence type="ECO:0000313" key="2">
    <source>
        <dbReference type="Proteomes" id="UP000321720"/>
    </source>
</evidence>
<comment type="caution">
    <text evidence="1">The sequence shown here is derived from an EMBL/GenBank/DDBJ whole genome shotgun (WGS) entry which is preliminary data.</text>
</comment>
<dbReference type="EMBL" id="BJWG01000002">
    <property type="protein sequence ID" value="GEL94139.1"/>
    <property type="molecule type" value="Genomic_DNA"/>
</dbReference>
<protein>
    <submittedName>
        <fullName evidence="1">Uncharacterized protein</fullName>
    </submittedName>
</protein>
<evidence type="ECO:0000313" key="1">
    <source>
        <dbReference type="EMBL" id="GEL94139.1"/>
    </source>
</evidence>
<proteinExistence type="predicted"/>
<dbReference type="AlphaFoldDB" id="A0A511J8V5"/>
<keyword evidence="2" id="KW-1185">Reference proteome</keyword>
<accession>A0A511J8V5</accession>